<protein>
    <submittedName>
        <fullName evidence="9">Uncharacterized protein</fullName>
    </submittedName>
</protein>
<evidence type="ECO:0000256" key="4">
    <source>
        <dbReference type="ARBA" id="ARBA00022544"/>
    </source>
</evidence>
<feature type="transmembrane region" description="Helical" evidence="8">
    <location>
        <begin position="12"/>
        <end position="28"/>
    </location>
</feature>
<dbReference type="NCBIfam" id="TIGR00912">
    <property type="entry name" value="2A0309"/>
    <property type="match status" value="1"/>
</dbReference>
<comment type="similarity">
    <text evidence="2">Belongs to the amino acid-polyamine-organocation (APC) superfamily. Spore germination protein (SGP) (TC 2.A.3.9) family.</text>
</comment>
<accession>A0A410QBQ6</accession>
<keyword evidence="4" id="KW-0309">Germination</keyword>
<sequence length="367" mass="41931">MKEEQLISSYQAILLITVFRIVIAFSYLPAVNTPPGNQDIWISIILSIPWTIAISFPILYLSNKFSNLTLIEYTEKILGKAIGKIVGIAYAVFLLFYVITFVAILSEVLTSTIFPQTPSWILILILLITSSYISFKGLEGLGRGAEIFVPIIFLVILTFLIFGFNLFDFNELLPILKDSTFSQINIGARDIAFKFTDIIILAMFVPNLENRKELNKIFIRSLLISMLVLIIVVLCTQLSLGIEQTKHADFPFFTFSRLINLFDFIQRIESIYVMAWTVANVWKVSGYLYSLTINLKQTLNSKSNEVYIIPMSILIFILSTILKNNYSVVGVSQPLQFLLYFSSIAFMFAIPCITLIVYFFRRKKLRE</sequence>
<dbReference type="KEGG" id="spoa:EQM13_06625"/>
<keyword evidence="10" id="KW-1185">Reference proteome</keyword>
<dbReference type="PANTHER" id="PTHR34975">
    <property type="entry name" value="SPORE GERMINATION PROTEIN A2"/>
    <property type="match status" value="1"/>
</dbReference>
<dbReference type="AlphaFoldDB" id="A0A410QBQ6"/>
<evidence type="ECO:0000256" key="8">
    <source>
        <dbReference type="SAM" id="Phobius"/>
    </source>
</evidence>
<dbReference type="InterPro" id="IPR004761">
    <property type="entry name" value="Spore_GerAB"/>
</dbReference>
<feature type="transmembrane region" description="Helical" evidence="8">
    <location>
        <begin position="271"/>
        <end position="292"/>
    </location>
</feature>
<evidence type="ECO:0000256" key="3">
    <source>
        <dbReference type="ARBA" id="ARBA00022448"/>
    </source>
</evidence>
<feature type="transmembrane region" description="Helical" evidence="8">
    <location>
        <begin position="40"/>
        <end position="61"/>
    </location>
</feature>
<dbReference type="GO" id="GO:0009847">
    <property type="term" value="P:spore germination"/>
    <property type="evidence" value="ECO:0007669"/>
    <property type="project" value="InterPro"/>
</dbReference>
<feature type="transmembrane region" description="Helical" evidence="8">
    <location>
        <begin position="147"/>
        <end position="166"/>
    </location>
</feature>
<feature type="transmembrane region" description="Helical" evidence="8">
    <location>
        <begin position="217"/>
        <end position="240"/>
    </location>
</feature>
<feature type="transmembrane region" description="Helical" evidence="8">
    <location>
        <begin position="337"/>
        <end position="360"/>
    </location>
</feature>
<dbReference type="Gene3D" id="1.20.1740.10">
    <property type="entry name" value="Amino acid/polyamine transporter I"/>
    <property type="match status" value="1"/>
</dbReference>
<evidence type="ECO:0000256" key="7">
    <source>
        <dbReference type="ARBA" id="ARBA00023136"/>
    </source>
</evidence>
<keyword evidence="3" id="KW-0813">Transport</keyword>
<dbReference type="RefSeq" id="WP_071141403.1">
    <property type="nucleotide sequence ID" value="NZ_CP035282.1"/>
</dbReference>
<dbReference type="Pfam" id="PF03845">
    <property type="entry name" value="Spore_permease"/>
    <property type="match status" value="1"/>
</dbReference>
<evidence type="ECO:0000313" key="10">
    <source>
        <dbReference type="Proteomes" id="UP000287969"/>
    </source>
</evidence>
<keyword evidence="5 8" id="KW-0812">Transmembrane</keyword>
<evidence type="ECO:0000256" key="2">
    <source>
        <dbReference type="ARBA" id="ARBA00007998"/>
    </source>
</evidence>
<feature type="transmembrane region" description="Helical" evidence="8">
    <location>
        <begin position="117"/>
        <end position="135"/>
    </location>
</feature>
<feature type="transmembrane region" description="Helical" evidence="8">
    <location>
        <begin position="186"/>
        <end position="205"/>
    </location>
</feature>
<dbReference type="PANTHER" id="PTHR34975:SF2">
    <property type="entry name" value="SPORE GERMINATION PROTEIN A2"/>
    <property type="match status" value="1"/>
</dbReference>
<evidence type="ECO:0000256" key="5">
    <source>
        <dbReference type="ARBA" id="ARBA00022692"/>
    </source>
</evidence>
<dbReference type="GO" id="GO:0016020">
    <property type="term" value="C:membrane"/>
    <property type="evidence" value="ECO:0007669"/>
    <property type="project" value="UniProtKB-SubCell"/>
</dbReference>
<dbReference type="EMBL" id="CP035282">
    <property type="protein sequence ID" value="QAT61288.1"/>
    <property type="molecule type" value="Genomic_DNA"/>
</dbReference>
<organism evidence="9 10">
    <name type="scientific">Acidilutibacter cellobiosedens</name>
    <dbReference type="NCBI Taxonomy" id="2507161"/>
    <lineage>
        <taxon>Bacteria</taxon>
        <taxon>Bacillati</taxon>
        <taxon>Bacillota</taxon>
        <taxon>Tissierellia</taxon>
        <taxon>Tissierellales</taxon>
        <taxon>Acidilutibacteraceae</taxon>
        <taxon>Acidilutibacter</taxon>
    </lineage>
</organism>
<reference evidence="10" key="1">
    <citation type="submission" date="2019-01" db="EMBL/GenBank/DDBJ databases">
        <title>Draft genomes of a novel of Sporanaerobacter strains.</title>
        <authorList>
            <person name="Ma S."/>
        </authorList>
    </citation>
    <scope>NUCLEOTIDE SEQUENCE [LARGE SCALE GENOMIC DNA]</scope>
    <source>
        <strain evidence="10">NJN-17</strain>
    </source>
</reference>
<gene>
    <name evidence="9" type="ORF">EQM13_06625</name>
</gene>
<comment type="subcellular location">
    <subcellularLocation>
        <location evidence="1">Membrane</location>
        <topology evidence="1">Multi-pass membrane protein</topology>
    </subcellularLocation>
</comment>
<feature type="transmembrane region" description="Helical" evidence="8">
    <location>
        <begin position="82"/>
        <end position="105"/>
    </location>
</feature>
<feature type="transmembrane region" description="Helical" evidence="8">
    <location>
        <begin position="304"/>
        <end position="322"/>
    </location>
</feature>
<keyword evidence="7 8" id="KW-0472">Membrane</keyword>
<name>A0A410QBQ6_9FIRM</name>
<evidence type="ECO:0000313" key="9">
    <source>
        <dbReference type="EMBL" id="QAT61288.1"/>
    </source>
</evidence>
<dbReference type="Proteomes" id="UP000287969">
    <property type="component" value="Chromosome"/>
</dbReference>
<dbReference type="OrthoDB" id="1675410at2"/>
<evidence type="ECO:0000256" key="6">
    <source>
        <dbReference type="ARBA" id="ARBA00022989"/>
    </source>
</evidence>
<evidence type="ECO:0000256" key="1">
    <source>
        <dbReference type="ARBA" id="ARBA00004141"/>
    </source>
</evidence>
<proteinExistence type="inferred from homology"/>
<keyword evidence="6 8" id="KW-1133">Transmembrane helix</keyword>